<accession>A0ACB8ZZX0</accession>
<organism evidence="1 2">
    <name type="scientific">Arctium lappa</name>
    <name type="common">Greater burdock</name>
    <name type="synonym">Lappa major</name>
    <dbReference type="NCBI Taxonomy" id="4217"/>
    <lineage>
        <taxon>Eukaryota</taxon>
        <taxon>Viridiplantae</taxon>
        <taxon>Streptophyta</taxon>
        <taxon>Embryophyta</taxon>
        <taxon>Tracheophyta</taxon>
        <taxon>Spermatophyta</taxon>
        <taxon>Magnoliopsida</taxon>
        <taxon>eudicotyledons</taxon>
        <taxon>Gunneridae</taxon>
        <taxon>Pentapetalae</taxon>
        <taxon>asterids</taxon>
        <taxon>campanulids</taxon>
        <taxon>Asterales</taxon>
        <taxon>Asteraceae</taxon>
        <taxon>Carduoideae</taxon>
        <taxon>Cardueae</taxon>
        <taxon>Arctiinae</taxon>
        <taxon>Arctium</taxon>
    </lineage>
</organism>
<sequence length="152" mass="17882">MKERHDLLIEKPFPDDQETPRKEATLGESLRTLKRTKMMARRKPTKKPRVDEEEAEKEQKVAEEEEAPKSDEKKAQSQEEPSSIYDVNMYMVVMDKVPEPITAEPVGVKPPEIIHWDTLEVDGKQYIRIKRKDEKFEVYPTWAKIGYQLQNL</sequence>
<comment type="caution">
    <text evidence="1">The sequence shown here is derived from an EMBL/GenBank/DDBJ whole genome shotgun (WGS) entry which is preliminary data.</text>
</comment>
<protein>
    <submittedName>
        <fullName evidence="1">Uncharacterized protein</fullName>
    </submittedName>
</protein>
<keyword evidence="2" id="KW-1185">Reference proteome</keyword>
<dbReference type="EMBL" id="CM042055">
    <property type="protein sequence ID" value="KAI3701695.1"/>
    <property type="molecule type" value="Genomic_DNA"/>
</dbReference>
<gene>
    <name evidence="1" type="ORF">L6452_26959</name>
</gene>
<reference evidence="1 2" key="2">
    <citation type="journal article" date="2022" name="Mol. Ecol. Resour.">
        <title>The genomes of chicory, endive, great burdock and yacon provide insights into Asteraceae paleo-polyploidization history and plant inulin production.</title>
        <authorList>
            <person name="Fan W."/>
            <person name="Wang S."/>
            <person name="Wang H."/>
            <person name="Wang A."/>
            <person name="Jiang F."/>
            <person name="Liu H."/>
            <person name="Zhao H."/>
            <person name="Xu D."/>
            <person name="Zhang Y."/>
        </authorList>
    </citation>
    <scope>NUCLEOTIDE SEQUENCE [LARGE SCALE GENOMIC DNA]</scope>
    <source>
        <strain evidence="2">cv. Niubang</strain>
    </source>
</reference>
<name>A0ACB8ZZX0_ARCLA</name>
<evidence type="ECO:0000313" key="1">
    <source>
        <dbReference type="EMBL" id="KAI3701695.1"/>
    </source>
</evidence>
<dbReference type="Proteomes" id="UP001055879">
    <property type="component" value="Linkage Group LG09"/>
</dbReference>
<evidence type="ECO:0000313" key="2">
    <source>
        <dbReference type="Proteomes" id="UP001055879"/>
    </source>
</evidence>
<reference evidence="2" key="1">
    <citation type="journal article" date="2022" name="Mol. Ecol. Resour.">
        <title>The genomes of chicory, endive, great burdock and yacon provide insights into Asteraceae palaeo-polyploidization history and plant inulin production.</title>
        <authorList>
            <person name="Fan W."/>
            <person name="Wang S."/>
            <person name="Wang H."/>
            <person name="Wang A."/>
            <person name="Jiang F."/>
            <person name="Liu H."/>
            <person name="Zhao H."/>
            <person name="Xu D."/>
            <person name="Zhang Y."/>
        </authorList>
    </citation>
    <scope>NUCLEOTIDE SEQUENCE [LARGE SCALE GENOMIC DNA]</scope>
    <source>
        <strain evidence="2">cv. Niubang</strain>
    </source>
</reference>
<proteinExistence type="predicted"/>